<keyword evidence="1" id="KW-1133">Transmembrane helix</keyword>
<keyword evidence="3" id="KW-1185">Reference proteome</keyword>
<name>A0A2T4JTX0_9RHOB</name>
<proteinExistence type="predicted"/>
<sequence>MAARVAGLMEERLRIRGRGLPEKMQRGGKRLPRRVRRAGEKLSEASVMAQNPRLLMQLDHAAIATAYDICVRYLSGLNRWERLRLYLLNFAASTLLIVLVVGGLFATVLKLRGDL</sequence>
<feature type="transmembrane region" description="Helical" evidence="1">
    <location>
        <begin position="85"/>
        <end position="109"/>
    </location>
</feature>
<dbReference type="AlphaFoldDB" id="A0A2T4JTX0"/>
<protein>
    <submittedName>
        <fullName evidence="2">Uncharacterized protein</fullName>
    </submittedName>
</protein>
<evidence type="ECO:0000313" key="2">
    <source>
        <dbReference type="EMBL" id="PTE21326.1"/>
    </source>
</evidence>
<keyword evidence="1" id="KW-0472">Membrane</keyword>
<accession>A0A2T4JTX0</accession>
<evidence type="ECO:0000256" key="1">
    <source>
        <dbReference type="SAM" id="Phobius"/>
    </source>
</evidence>
<organism evidence="2 3">
    <name type="scientific">Cereibacter changlensis JA139</name>
    <dbReference type="NCBI Taxonomy" id="1188249"/>
    <lineage>
        <taxon>Bacteria</taxon>
        <taxon>Pseudomonadati</taxon>
        <taxon>Pseudomonadota</taxon>
        <taxon>Alphaproteobacteria</taxon>
        <taxon>Rhodobacterales</taxon>
        <taxon>Paracoccaceae</taxon>
        <taxon>Cereibacter</taxon>
    </lineage>
</organism>
<dbReference type="EMBL" id="PZKG01000055">
    <property type="protein sequence ID" value="PTE21326.1"/>
    <property type="molecule type" value="Genomic_DNA"/>
</dbReference>
<dbReference type="Proteomes" id="UP000241010">
    <property type="component" value="Unassembled WGS sequence"/>
</dbReference>
<keyword evidence="1" id="KW-0812">Transmembrane</keyword>
<comment type="caution">
    <text evidence="2">The sequence shown here is derived from an EMBL/GenBank/DDBJ whole genome shotgun (WGS) entry which is preliminary data.</text>
</comment>
<reference evidence="2 3" key="1">
    <citation type="submission" date="2018-03" db="EMBL/GenBank/DDBJ databases">
        <title>Cereibacter changlensis.</title>
        <authorList>
            <person name="Meyer T.E."/>
            <person name="Miller S."/>
            <person name="Lodha T."/>
            <person name="Gandham S."/>
            <person name="Chintalapati S."/>
            <person name="Chintalapati V.R."/>
        </authorList>
    </citation>
    <scope>NUCLEOTIDE SEQUENCE [LARGE SCALE GENOMIC DNA]</scope>
    <source>
        <strain evidence="2 3">JA139</strain>
    </source>
</reference>
<evidence type="ECO:0000313" key="3">
    <source>
        <dbReference type="Proteomes" id="UP000241010"/>
    </source>
</evidence>
<gene>
    <name evidence="2" type="ORF">C5F48_12885</name>
</gene>